<name>A0A2V3IET1_9FLOR</name>
<dbReference type="SUPFAM" id="SSF55394">
    <property type="entry name" value="Bactericidal permeability-increasing protein, BPI"/>
    <property type="match status" value="1"/>
</dbReference>
<dbReference type="InterPro" id="IPR017942">
    <property type="entry name" value="Lipid-bd_serum_glycop_N"/>
</dbReference>
<evidence type="ECO:0000313" key="3">
    <source>
        <dbReference type="EMBL" id="PXF40595.1"/>
    </source>
</evidence>
<evidence type="ECO:0000256" key="1">
    <source>
        <dbReference type="SAM" id="MobiDB-lite"/>
    </source>
</evidence>
<dbReference type="InterPro" id="IPR032942">
    <property type="entry name" value="BPI/LBP/Plunc"/>
</dbReference>
<proteinExistence type="predicted"/>
<dbReference type="InterPro" id="IPR009060">
    <property type="entry name" value="UBA-like_sf"/>
</dbReference>
<dbReference type="GO" id="GO:0005615">
    <property type="term" value="C:extracellular space"/>
    <property type="evidence" value="ECO:0007669"/>
    <property type="project" value="TreeGrafter"/>
</dbReference>
<dbReference type="PANTHER" id="PTHR10504:SF131">
    <property type="entry name" value="BPI2 DOMAIN-CONTAINING PROTEIN"/>
    <property type="match status" value="1"/>
</dbReference>
<dbReference type="OrthoDB" id="10423876at2759"/>
<protein>
    <recommendedName>
        <fullName evidence="2">Lipid-binding serum glycoprotein N-terminal domain-containing protein</fullName>
    </recommendedName>
</protein>
<reference evidence="3 4" key="1">
    <citation type="journal article" date="2018" name="Mol. Biol. Evol.">
        <title>Analysis of the draft genome of the red seaweed Gracilariopsis chorda provides insights into genome size evolution in Rhodophyta.</title>
        <authorList>
            <person name="Lee J."/>
            <person name="Yang E.C."/>
            <person name="Graf L."/>
            <person name="Yang J.H."/>
            <person name="Qiu H."/>
            <person name="Zel Zion U."/>
            <person name="Chan C.X."/>
            <person name="Stephens T.G."/>
            <person name="Weber A.P.M."/>
            <person name="Boo G.H."/>
            <person name="Boo S.M."/>
            <person name="Kim K.M."/>
            <person name="Shin Y."/>
            <person name="Jung M."/>
            <person name="Lee S.J."/>
            <person name="Yim H.S."/>
            <person name="Lee J.H."/>
            <person name="Bhattacharya D."/>
            <person name="Yoon H.S."/>
        </authorList>
    </citation>
    <scope>NUCLEOTIDE SEQUENCE [LARGE SCALE GENOMIC DNA]</scope>
    <source>
        <strain evidence="3 4">SKKU-2015</strain>
        <tissue evidence="3">Whole body</tissue>
    </source>
</reference>
<feature type="compositionally biased region" description="Low complexity" evidence="1">
    <location>
        <begin position="36"/>
        <end position="62"/>
    </location>
</feature>
<feature type="compositionally biased region" description="Low complexity" evidence="1">
    <location>
        <begin position="329"/>
        <end position="348"/>
    </location>
</feature>
<dbReference type="Proteomes" id="UP000247409">
    <property type="component" value="Unassembled WGS sequence"/>
</dbReference>
<dbReference type="AlphaFoldDB" id="A0A2V3IET1"/>
<evidence type="ECO:0000313" key="4">
    <source>
        <dbReference type="Proteomes" id="UP000247409"/>
    </source>
</evidence>
<feature type="region of interest" description="Disordered" evidence="1">
    <location>
        <begin position="327"/>
        <end position="348"/>
    </location>
</feature>
<organism evidence="3 4">
    <name type="scientific">Gracilariopsis chorda</name>
    <dbReference type="NCBI Taxonomy" id="448386"/>
    <lineage>
        <taxon>Eukaryota</taxon>
        <taxon>Rhodophyta</taxon>
        <taxon>Florideophyceae</taxon>
        <taxon>Rhodymeniophycidae</taxon>
        <taxon>Gracilariales</taxon>
        <taxon>Gracilariaceae</taxon>
        <taxon>Gracilariopsis</taxon>
    </lineage>
</organism>
<dbReference type="GO" id="GO:0008289">
    <property type="term" value="F:lipid binding"/>
    <property type="evidence" value="ECO:0007669"/>
    <property type="project" value="InterPro"/>
</dbReference>
<dbReference type="Gene3D" id="3.15.10.10">
    <property type="entry name" value="Bactericidal permeability-increasing protein, domain 1"/>
    <property type="match status" value="1"/>
</dbReference>
<evidence type="ECO:0000259" key="2">
    <source>
        <dbReference type="Pfam" id="PF01273"/>
    </source>
</evidence>
<feature type="region of interest" description="Disordered" evidence="1">
    <location>
        <begin position="32"/>
        <end position="62"/>
    </location>
</feature>
<sequence>MSLPARFTLHDGDFAELDESADYETTASAAPGPVVARPALPSAPNLSASSPQPVQHPAQPHQSLLSKLVRRYPSLDKDVLTALLVSCDNDIDAASTLVEGDTNASSADDALLAASLQERENRRASVRHRRNNAVFPLQPFQMDSLVSTLKHIVVPALHAHFEELVLPDTTDQTASILYSLQHVQVTALSLPNVTVRPAPDRKSVFLTVLNAQLELHVGSWKYESRGIVPVNDAGQARLSVQGLTILLKLEPRWSHDGTARINVSECNVTVDGVTRFKTYGAKADWAYSAIALVLKPLVLSYVKEAIADSVSRALALYLRQWSCSRTLDASPGSTASPSATQAQLTAAE</sequence>
<dbReference type="Pfam" id="PF01273">
    <property type="entry name" value="LBP_BPI_CETP"/>
    <property type="match status" value="1"/>
</dbReference>
<dbReference type="PANTHER" id="PTHR10504">
    <property type="entry name" value="BACTERICIDAL PERMEABILITY-INCREASING BPI PROTEIN-RELATED"/>
    <property type="match status" value="1"/>
</dbReference>
<accession>A0A2V3IET1</accession>
<comment type="caution">
    <text evidence="3">The sequence shown here is derived from an EMBL/GenBank/DDBJ whole genome shotgun (WGS) entry which is preliminary data.</text>
</comment>
<keyword evidence="4" id="KW-1185">Reference proteome</keyword>
<dbReference type="EMBL" id="NBIV01000280">
    <property type="protein sequence ID" value="PXF40595.1"/>
    <property type="molecule type" value="Genomic_DNA"/>
</dbReference>
<gene>
    <name evidence="3" type="ORF">BWQ96_09699</name>
</gene>
<dbReference type="InterPro" id="IPR017943">
    <property type="entry name" value="Bactericidal_perm-incr_a/b_dom"/>
</dbReference>
<feature type="domain" description="Lipid-binding serum glycoprotein N-terminal" evidence="2">
    <location>
        <begin position="151"/>
        <end position="310"/>
    </location>
</feature>
<dbReference type="SUPFAM" id="SSF46934">
    <property type="entry name" value="UBA-like"/>
    <property type="match status" value="1"/>
</dbReference>